<dbReference type="Pfam" id="PF01551">
    <property type="entry name" value="Peptidase_M23"/>
    <property type="match status" value="1"/>
</dbReference>
<feature type="coiled-coil region" evidence="1">
    <location>
        <begin position="59"/>
        <end position="103"/>
    </location>
</feature>
<dbReference type="SUPFAM" id="SSF51261">
    <property type="entry name" value="Duplicated hybrid motif"/>
    <property type="match status" value="1"/>
</dbReference>
<comment type="caution">
    <text evidence="4">The sequence shown here is derived from an EMBL/GenBank/DDBJ whole genome shotgun (WGS) entry which is preliminary data.</text>
</comment>
<organism evidence="4 5">
    <name type="scientific">Faecalibacter rhinopitheci</name>
    <dbReference type="NCBI Taxonomy" id="2779678"/>
    <lineage>
        <taxon>Bacteria</taxon>
        <taxon>Pseudomonadati</taxon>
        <taxon>Bacteroidota</taxon>
        <taxon>Flavobacteriia</taxon>
        <taxon>Flavobacteriales</taxon>
        <taxon>Weeksellaceae</taxon>
        <taxon>Faecalibacter</taxon>
    </lineage>
</organism>
<reference evidence="4" key="1">
    <citation type="submission" date="2020-10" db="EMBL/GenBank/DDBJ databases">
        <authorList>
            <person name="Lu T."/>
            <person name="Wang Q."/>
            <person name="Han X."/>
        </authorList>
    </citation>
    <scope>NUCLEOTIDE SEQUENCE</scope>
    <source>
        <strain evidence="4">WQ 117</strain>
    </source>
</reference>
<protein>
    <submittedName>
        <fullName evidence="4">Peptidoglycan DD-metalloendopeptidase family protein</fullName>
    </submittedName>
</protein>
<keyword evidence="2" id="KW-0812">Transmembrane</keyword>
<accession>A0A8J7FTN3</accession>
<dbReference type="RefSeq" id="WP_194183108.1">
    <property type="nucleotide sequence ID" value="NZ_JADGIK010000005.1"/>
</dbReference>
<dbReference type="GO" id="GO:0004222">
    <property type="term" value="F:metalloendopeptidase activity"/>
    <property type="evidence" value="ECO:0007669"/>
    <property type="project" value="TreeGrafter"/>
</dbReference>
<dbReference type="CDD" id="cd12797">
    <property type="entry name" value="M23_peptidase"/>
    <property type="match status" value="1"/>
</dbReference>
<keyword evidence="5" id="KW-1185">Reference proteome</keyword>
<keyword evidence="2" id="KW-0472">Membrane</keyword>
<keyword evidence="1" id="KW-0175">Coiled coil</keyword>
<evidence type="ECO:0000256" key="1">
    <source>
        <dbReference type="SAM" id="Coils"/>
    </source>
</evidence>
<evidence type="ECO:0000313" key="5">
    <source>
        <dbReference type="Proteomes" id="UP000608754"/>
    </source>
</evidence>
<sequence>MENNDYKYKSVNVLKDWSVKRLSNIPKTFYYGFLFLCLATVCGGMIGYHFNDSEFAQKASKFKNNQGKLLAELQKIEKEKQHLNEKFKEVEAALSEIEEKDRNIYRTIYDLKVDEDIDSINNEVNNYTAEDIENLLTKIKDEKKSLEEVIRKADVKDKDLTSLPVLKPVADKYLSRVASGYGSRFHPILKVNKMHNGLDFAAATGTPIYATGDGTVKMAGMNAGYGNVVILKHSKGFETLYAHMSRIKARNGQKVKRGDLIGYVGTTGLSTGPHLHYEIHKDGKPVDPLMYFYDDVDPDAFIKIYQSAKKSTLSLD</sequence>
<dbReference type="Proteomes" id="UP000608754">
    <property type="component" value="Unassembled WGS sequence"/>
</dbReference>
<dbReference type="InterPro" id="IPR016047">
    <property type="entry name" value="M23ase_b-sheet_dom"/>
</dbReference>
<evidence type="ECO:0000259" key="3">
    <source>
        <dbReference type="Pfam" id="PF01551"/>
    </source>
</evidence>
<keyword evidence="2" id="KW-1133">Transmembrane helix</keyword>
<feature type="transmembrane region" description="Helical" evidence="2">
    <location>
        <begin position="29"/>
        <end position="50"/>
    </location>
</feature>
<proteinExistence type="predicted"/>
<feature type="coiled-coil region" evidence="1">
    <location>
        <begin position="129"/>
        <end position="156"/>
    </location>
</feature>
<dbReference type="AlphaFoldDB" id="A0A8J7FTN3"/>
<dbReference type="InterPro" id="IPR011055">
    <property type="entry name" value="Dup_hybrid_motif"/>
</dbReference>
<dbReference type="PANTHER" id="PTHR21666:SF270">
    <property type="entry name" value="MUREIN HYDROLASE ACTIVATOR ENVC"/>
    <property type="match status" value="1"/>
</dbReference>
<dbReference type="PANTHER" id="PTHR21666">
    <property type="entry name" value="PEPTIDASE-RELATED"/>
    <property type="match status" value="1"/>
</dbReference>
<dbReference type="EMBL" id="JADGIK010000005">
    <property type="protein sequence ID" value="MBF0597567.1"/>
    <property type="molecule type" value="Genomic_DNA"/>
</dbReference>
<evidence type="ECO:0000256" key="2">
    <source>
        <dbReference type="SAM" id="Phobius"/>
    </source>
</evidence>
<dbReference type="Gene3D" id="2.70.70.10">
    <property type="entry name" value="Glucose Permease (Domain IIA)"/>
    <property type="match status" value="1"/>
</dbReference>
<evidence type="ECO:0000313" key="4">
    <source>
        <dbReference type="EMBL" id="MBF0597567.1"/>
    </source>
</evidence>
<feature type="domain" description="M23ase beta-sheet core" evidence="3">
    <location>
        <begin position="193"/>
        <end position="288"/>
    </location>
</feature>
<dbReference type="InterPro" id="IPR050570">
    <property type="entry name" value="Cell_wall_metabolism_enzyme"/>
</dbReference>
<dbReference type="FunFam" id="2.70.70.10:FF:000006">
    <property type="entry name" value="M23 family peptidase"/>
    <property type="match status" value="1"/>
</dbReference>
<gene>
    <name evidence="4" type="ORF">IM532_08935</name>
</gene>
<name>A0A8J7FTN3_9FLAO</name>